<dbReference type="OrthoDB" id="1750577at2"/>
<feature type="transmembrane region" description="Helical" evidence="1">
    <location>
        <begin position="47"/>
        <end position="67"/>
    </location>
</feature>
<organism evidence="3 4">
    <name type="scientific">Metabacillus litoralis</name>
    <dbReference type="NCBI Taxonomy" id="152268"/>
    <lineage>
        <taxon>Bacteria</taxon>
        <taxon>Bacillati</taxon>
        <taxon>Bacillota</taxon>
        <taxon>Bacilli</taxon>
        <taxon>Bacillales</taxon>
        <taxon>Bacillaceae</taxon>
        <taxon>Metabacillus</taxon>
    </lineage>
</organism>
<dbReference type="InterPro" id="IPR005182">
    <property type="entry name" value="YdbS-like_PH"/>
</dbReference>
<dbReference type="STRING" id="152268.A6K24_21965"/>
<keyword evidence="1" id="KW-1133">Transmembrane helix</keyword>
<accession>A0A179T0X3</accession>
<dbReference type="PANTHER" id="PTHR34473">
    <property type="entry name" value="UPF0699 TRANSMEMBRANE PROTEIN YDBS"/>
    <property type="match status" value="1"/>
</dbReference>
<keyword evidence="4" id="KW-1185">Reference proteome</keyword>
<dbReference type="PANTHER" id="PTHR34473:SF2">
    <property type="entry name" value="UPF0699 TRANSMEMBRANE PROTEIN YDBT"/>
    <property type="match status" value="1"/>
</dbReference>
<dbReference type="Pfam" id="PF03703">
    <property type="entry name" value="bPH_2"/>
    <property type="match status" value="1"/>
</dbReference>
<comment type="caution">
    <text evidence="3">The sequence shown here is derived from an EMBL/GenBank/DDBJ whole genome shotgun (WGS) entry which is preliminary data.</text>
</comment>
<reference evidence="4" key="1">
    <citation type="submission" date="2016-04" db="EMBL/GenBank/DDBJ databases">
        <authorList>
            <person name="Lyu Z."/>
            <person name="Lyu W."/>
        </authorList>
    </citation>
    <scope>NUCLEOTIDE SEQUENCE [LARGE SCALE GENOMIC DNA]</scope>
    <source>
        <strain evidence="4">C44</strain>
    </source>
</reference>
<sequence>MRGLPKNQISLKALTVWRLSAIISAVVCLLVVISVGVGAYFLELPYWITVIVAMIWLIYSLIAIFVVPKIRHRVWRYEVHEHEIDLQYGLFIIKRVLVPMVRVQHVDTHQGPLLRKYQLASIEISTAATKHEIPALDIKEADLLRDHISRLARVTDDDV</sequence>
<keyword evidence="1" id="KW-0472">Membrane</keyword>
<protein>
    <recommendedName>
        <fullName evidence="2">YdbS-like PH domain-containing protein</fullName>
    </recommendedName>
</protein>
<feature type="domain" description="YdbS-like PH" evidence="2">
    <location>
        <begin position="73"/>
        <end position="148"/>
    </location>
</feature>
<dbReference type="RefSeq" id="WP_066332185.1">
    <property type="nucleotide sequence ID" value="NZ_LWSG01000014.1"/>
</dbReference>
<evidence type="ECO:0000313" key="4">
    <source>
        <dbReference type="Proteomes" id="UP000078534"/>
    </source>
</evidence>
<evidence type="ECO:0000259" key="2">
    <source>
        <dbReference type="Pfam" id="PF03703"/>
    </source>
</evidence>
<dbReference type="EMBL" id="LWSG01000014">
    <property type="protein sequence ID" value="OAS86193.1"/>
    <property type="molecule type" value="Genomic_DNA"/>
</dbReference>
<gene>
    <name evidence="3" type="ORF">A6K24_21965</name>
</gene>
<dbReference type="Proteomes" id="UP000078534">
    <property type="component" value="Unassembled WGS sequence"/>
</dbReference>
<keyword evidence="1" id="KW-0812">Transmembrane</keyword>
<feature type="transmembrane region" description="Helical" evidence="1">
    <location>
        <begin position="21"/>
        <end position="41"/>
    </location>
</feature>
<evidence type="ECO:0000313" key="3">
    <source>
        <dbReference type="EMBL" id="OAS86193.1"/>
    </source>
</evidence>
<evidence type="ECO:0000256" key="1">
    <source>
        <dbReference type="SAM" id="Phobius"/>
    </source>
</evidence>
<proteinExistence type="predicted"/>
<name>A0A179T0X3_9BACI</name>
<dbReference type="AlphaFoldDB" id="A0A179T0X3"/>